<protein>
    <submittedName>
        <fullName evidence="1">8751_t:CDS:1</fullName>
    </submittedName>
</protein>
<evidence type="ECO:0000313" key="2">
    <source>
        <dbReference type="Proteomes" id="UP000789901"/>
    </source>
</evidence>
<keyword evidence="2" id="KW-1185">Reference proteome</keyword>
<dbReference type="EMBL" id="CAJVQB010004719">
    <property type="protein sequence ID" value="CAG8643575.1"/>
    <property type="molecule type" value="Genomic_DNA"/>
</dbReference>
<name>A0ABN7UQ47_GIGMA</name>
<reference evidence="1 2" key="1">
    <citation type="submission" date="2021-06" db="EMBL/GenBank/DDBJ databases">
        <authorList>
            <person name="Kallberg Y."/>
            <person name="Tangrot J."/>
            <person name="Rosling A."/>
        </authorList>
    </citation>
    <scope>NUCLEOTIDE SEQUENCE [LARGE SCALE GENOMIC DNA]</scope>
    <source>
        <strain evidence="1 2">120-4 pot B 10/14</strain>
    </source>
</reference>
<dbReference type="Proteomes" id="UP000789901">
    <property type="component" value="Unassembled WGS sequence"/>
</dbReference>
<sequence>MSTRRLTSGYGPLRTEKNYKRQDLIATEPLVVIFAPVLIMKFKESPCN</sequence>
<evidence type="ECO:0000313" key="1">
    <source>
        <dbReference type="EMBL" id="CAG8643575.1"/>
    </source>
</evidence>
<organism evidence="1 2">
    <name type="scientific">Gigaspora margarita</name>
    <dbReference type="NCBI Taxonomy" id="4874"/>
    <lineage>
        <taxon>Eukaryota</taxon>
        <taxon>Fungi</taxon>
        <taxon>Fungi incertae sedis</taxon>
        <taxon>Mucoromycota</taxon>
        <taxon>Glomeromycotina</taxon>
        <taxon>Glomeromycetes</taxon>
        <taxon>Diversisporales</taxon>
        <taxon>Gigasporaceae</taxon>
        <taxon>Gigaspora</taxon>
    </lineage>
</organism>
<comment type="caution">
    <text evidence="1">The sequence shown here is derived from an EMBL/GenBank/DDBJ whole genome shotgun (WGS) entry which is preliminary data.</text>
</comment>
<proteinExistence type="predicted"/>
<accession>A0ABN7UQ47</accession>
<gene>
    <name evidence="1" type="ORF">GMARGA_LOCUS8973</name>
</gene>